<sequence length="215" mass="21848">MNSLLVIPVGLLIGIVVSAPVGPVNVICIGRALHFGFWPAVLAGVGAALGDGLLALIAAFGISAAAEAVTSHSEFIKLVGGVILIVFGGFIIATPPHGSPRAAAHMGDSAVRIVPATFLITITNPGALLGFIGIFGGMIGNDLLPEGDYTAAGLMVLAVSGGALLWWAGLAAFVSRIRHLLSERTLRRINIVSGILLAAFGGALILDVLLTHIIP</sequence>
<proteinExistence type="predicted"/>
<evidence type="ECO:0000256" key="6">
    <source>
        <dbReference type="SAM" id="Phobius"/>
    </source>
</evidence>
<name>A0AAW5QQN0_9HYPH</name>
<dbReference type="GO" id="GO:0015171">
    <property type="term" value="F:amino acid transmembrane transporter activity"/>
    <property type="evidence" value="ECO:0007669"/>
    <property type="project" value="TreeGrafter"/>
</dbReference>
<comment type="caution">
    <text evidence="7">The sequence shown here is derived from an EMBL/GenBank/DDBJ whole genome shotgun (WGS) entry which is preliminary data.</text>
</comment>
<protein>
    <submittedName>
        <fullName evidence="7">LysE family translocator</fullName>
    </submittedName>
</protein>
<keyword evidence="8" id="KW-1185">Reference proteome</keyword>
<dbReference type="GO" id="GO:0005886">
    <property type="term" value="C:plasma membrane"/>
    <property type="evidence" value="ECO:0007669"/>
    <property type="project" value="UniProtKB-SubCell"/>
</dbReference>
<keyword evidence="5 6" id="KW-0472">Membrane</keyword>
<evidence type="ECO:0000313" key="8">
    <source>
        <dbReference type="Proteomes" id="UP001320898"/>
    </source>
</evidence>
<dbReference type="InterPro" id="IPR001123">
    <property type="entry name" value="LeuE-type"/>
</dbReference>
<dbReference type="Proteomes" id="UP001320898">
    <property type="component" value="Unassembled WGS sequence"/>
</dbReference>
<feature type="transmembrane region" description="Helical" evidence="6">
    <location>
        <begin position="40"/>
        <end position="63"/>
    </location>
</feature>
<feature type="transmembrane region" description="Helical" evidence="6">
    <location>
        <begin position="113"/>
        <end position="139"/>
    </location>
</feature>
<dbReference type="Pfam" id="PF01810">
    <property type="entry name" value="LysE"/>
    <property type="match status" value="1"/>
</dbReference>
<evidence type="ECO:0000256" key="1">
    <source>
        <dbReference type="ARBA" id="ARBA00004651"/>
    </source>
</evidence>
<evidence type="ECO:0000256" key="4">
    <source>
        <dbReference type="ARBA" id="ARBA00022989"/>
    </source>
</evidence>
<evidence type="ECO:0000256" key="5">
    <source>
        <dbReference type="ARBA" id="ARBA00023136"/>
    </source>
</evidence>
<evidence type="ECO:0000256" key="2">
    <source>
        <dbReference type="ARBA" id="ARBA00022475"/>
    </source>
</evidence>
<keyword evidence="4 6" id="KW-1133">Transmembrane helix</keyword>
<feature type="transmembrane region" description="Helical" evidence="6">
    <location>
        <begin position="75"/>
        <end position="93"/>
    </location>
</feature>
<feature type="transmembrane region" description="Helical" evidence="6">
    <location>
        <begin position="195"/>
        <end position="214"/>
    </location>
</feature>
<evidence type="ECO:0000256" key="3">
    <source>
        <dbReference type="ARBA" id="ARBA00022692"/>
    </source>
</evidence>
<reference evidence="7 8" key="1">
    <citation type="submission" date="2022-04" db="EMBL/GenBank/DDBJ databases">
        <authorList>
            <person name="Ye Y.-Q."/>
            <person name="Du Z.-J."/>
        </authorList>
    </citation>
    <scope>NUCLEOTIDE SEQUENCE [LARGE SCALE GENOMIC DNA]</scope>
    <source>
        <strain evidence="7 8">A6E488</strain>
    </source>
</reference>
<dbReference type="PANTHER" id="PTHR30086">
    <property type="entry name" value="ARGININE EXPORTER PROTEIN ARGO"/>
    <property type="match status" value="1"/>
</dbReference>
<organism evidence="7 8">
    <name type="scientific">Microbaculum marinisediminis</name>
    <dbReference type="NCBI Taxonomy" id="2931392"/>
    <lineage>
        <taxon>Bacteria</taxon>
        <taxon>Pseudomonadati</taxon>
        <taxon>Pseudomonadota</taxon>
        <taxon>Alphaproteobacteria</taxon>
        <taxon>Hyphomicrobiales</taxon>
        <taxon>Tepidamorphaceae</taxon>
        <taxon>Microbaculum</taxon>
    </lineage>
</organism>
<gene>
    <name evidence="7" type="ORF">MUB46_00230</name>
</gene>
<feature type="transmembrane region" description="Helical" evidence="6">
    <location>
        <begin position="6"/>
        <end position="28"/>
    </location>
</feature>
<feature type="transmembrane region" description="Helical" evidence="6">
    <location>
        <begin position="151"/>
        <end position="174"/>
    </location>
</feature>
<evidence type="ECO:0000313" key="7">
    <source>
        <dbReference type="EMBL" id="MCT8970275.1"/>
    </source>
</evidence>
<accession>A0AAW5QQN0</accession>
<dbReference type="RefSeq" id="WP_261613848.1">
    <property type="nucleotide sequence ID" value="NZ_JALIDZ010000001.1"/>
</dbReference>
<dbReference type="EMBL" id="JALIDZ010000001">
    <property type="protein sequence ID" value="MCT8970275.1"/>
    <property type="molecule type" value="Genomic_DNA"/>
</dbReference>
<dbReference type="PANTHER" id="PTHR30086:SF20">
    <property type="entry name" value="ARGININE EXPORTER PROTEIN ARGO-RELATED"/>
    <property type="match status" value="1"/>
</dbReference>
<keyword evidence="2" id="KW-1003">Cell membrane</keyword>
<comment type="subcellular location">
    <subcellularLocation>
        <location evidence="1">Cell membrane</location>
        <topology evidence="1">Multi-pass membrane protein</topology>
    </subcellularLocation>
</comment>
<keyword evidence="3 6" id="KW-0812">Transmembrane</keyword>
<dbReference type="AlphaFoldDB" id="A0AAW5QQN0"/>